<evidence type="ECO:0000256" key="1">
    <source>
        <dbReference type="ARBA" id="ARBA00004196"/>
    </source>
</evidence>
<evidence type="ECO:0000256" key="4">
    <source>
        <dbReference type="ARBA" id="ARBA00023284"/>
    </source>
</evidence>
<keyword evidence="2" id="KW-0201">Cytochrome c-type biogenesis</keyword>
<dbReference type="GO" id="GO:0016209">
    <property type="term" value="F:antioxidant activity"/>
    <property type="evidence" value="ECO:0007669"/>
    <property type="project" value="InterPro"/>
</dbReference>
<dbReference type="PROSITE" id="PS51352">
    <property type="entry name" value="THIOREDOXIN_2"/>
    <property type="match status" value="1"/>
</dbReference>
<evidence type="ECO:0000313" key="7">
    <source>
        <dbReference type="Proteomes" id="UP001220610"/>
    </source>
</evidence>
<dbReference type="Pfam" id="PF00578">
    <property type="entry name" value="AhpC-TSA"/>
    <property type="match status" value="1"/>
</dbReference>
<dbReference type="InterPro" id="IPR036249">
    <property type="entry name" value="Thioredoxin-like_sf"/>
</dbReference>
<reference evidence="6" key="1">
    <citation type="submission" date="2023-03" db="EMBL/GenBank/DDBJ databases">
        <title>Andean soil-derived lignocellulolytic bacterial consortium as a source of novel taxa and putative plastic-active enzymes.</title>
        <authorList>
            <person name="Diaz-Garcia L."/>
            <person name="Chuvochina M."/>
            <person name="Feuerriegel G."/>
            <person name="Bunk B."/>
            <person name="Sproer C."/>
            <person name="Streit W.R."/>
            <person name="Rodriguez L.M."/>
            <person name="Overmann J."/>
            <person name="Jimenez D.J."/>
        </authorList>
    </citation>
    <scope>NUCLEOTIDE SEQUENCE</scope>
    <source>
        <strain evidence="6">MAG 7</strain>
    </source>
</reference>
<keyword evidence="4" id="KW-0676">Redox-active center</keyword>
<dbReference type="InterPro" id="IPR050553">
    <property type="entry name" value="Thioredoxin_ResA/DsbE_sf"/>
</dbReference>
<evidence type="ECO:0000313" key="6">
    <source>
        <dbReference type="EMBL" id="WEK37209.1"/>
    </source>
</evidence>
<dbReference type="SUPFAM" id="SSF52833">
    <property type="entry name" value="Thioredoxin-like"/>
    <property type="match status" value="1"/>
</dbReference>
<sequence>MKKYILLILSVPFFTLIYGQQPAPVSESSSTYFNGFQHYKDKNVDSAMFFVRKLAANPDYSSTLQDLLHNAYAQIFCRFLLNLATTEEQKKEYQIRLDTAHAILKAMLADGNPVVVQSARPIYYWLQAEQQATNDRQLAELVDGFTKTQLSAADLYTNRIGRYGLLIYQVVAGRKDLAPMADKLLATLTSRLQSSQLPLNPEQNFRPVLEKRTWYRFLYAYANFVQAQTLMSKQEIKKAGDHFKLAADYSPDLADNNNRHAYFYDMFFLLQEEKYTFRDDYVSYLTANSGDKQQTLSTLLNTALIDPNFKTALQQYYTENFSGQETFSSYWMKGIDQLGKQAPAFSLKLLNGNGKPVSLADGGKSKWMLLDFWGTWCSPCRKEHPDLEKFYKTASADLADKIVVVTVACHDLEKKVTDYMNEFQYTFPVAMADQEIEKTYKINSYPSKILISPQGKYVVIPFGADWINFIKQYASL</sequence>
<accession>A0AAJ5WTQ2</accession>
<gene>
    <name evidence="6" type="ORF">P0Y53_06830</name>
</gene>
<dbReference type="GO" id="GO:0030313">
    <property type="term" value="C:cell envelope"/>
    <property type="evidence" value="ECO:0007669"/>
    <property type="project" value="UniProtKB-SubCell"/>
</dbReference>
<evidence type="ECO:0000256" key="2">
    <source>
        <dbReference type="ARBA" id="ARBA00022748"/>
    </source>
</evidence>
<name>A0AAJ5WTQ2_9BACT</name>
<organism evidence="6 7">
    <name type="scientific">Candidatus Pseudobacter hemicellulosilyticus</name>
    <dbReference type="NCBI Taxonomy" id="3121375"/>
    <lineage>
        <taxon>Bacteria</taxon>
        <taxon>Pseudomonadati</taxon>
        <taxon>Bacteroidota</taxon>
        <taxon>Chitinophagia</taxon>
        <taxon>Chitinophagales</taxon>
        <taxon>Chitinophagaceae</taxon>
        <taxon>Pseudobacter</taxon>
    </lineage>
</organism>
<dbReference type="InterPro" id="IPR013766">
    <property type="entry name" value="Thioredoxin_domain"/>
</dbReference>
<dbReference type="InterPro" id="IPR000866">
    <property type="entry name" value="AhpC/TSA"/>
</dbReference>
<dbReference type="GO" id="GO:0016491">
    <property type="term" value="F:oxidoreductase activity"/>
    <property type="evidence" value="ECO:0007669"/>
    <property type="project" value="InterPro"/>
</dbReference>
<dbReference type="AlphaFoldDB" id="A0AAJ5WTQ2"/>
<dbReference type="Gene3D" id="3.40.30.10">
    <property type="entry name" value="Glutaredoxin"/>
    <property type="match status" value="1"/>
</dbReference>
<dbReference type="EMBL" id="CP119311">
    <property type="protein sequence ID" value="WEK37209.1"/>
    <property type="molecule type" value="Genomic_DNA"/>
</dbReference>
<protein>
    <submittedName>
        <fullName evidence="6">TlpA disulfide reductase family protein</fullName>
    </submittedName>
</protein>
<dbReference type="PANTHER" id="PTHR42852:SF6">
    <property type="entry name" value="THIOL:DISULFIDE INTERCHANGE PROTEIN DSBE"/>
    <property type="match status" value="1"/>
</dbReference>
<comment type="subcellular location">
    <subcellularLocation>
        <location evidence="1">Cell envelope</location>
    </subcellularLocation>
</comment>
<dbReference type="GO" id="GO:0017004">
    <property type="term" value="P:cytochrome complex assembly"/>
    <property type="evidence" value="ECO:0007669"/>
    <property type="project" value="UniProtKB-KW"/>
</dbReference>
<keyword evidence="3" id="KW-1015">Disulfide bond</keyword>
<dbReference type="PANTHER" id="PTHR42852">
    <property type="entry name" value="THIOL:DISULFIDE INTERCHANGE PROTEIN DSBE"/>
    <property type="match status" value="1"/>
</dbReference>
<dbReference type="Proteomes" id="UP001220610">
    <property type="component" value="Chromosome"/>
</dbReference>
<proteinExistence type="predicted"/>
<evidence type="ECO:0000259" key="5">
    <source>
        <dbReference type="PROSITE" id="PS51352"/>
    </source>
</evidence>
<dbReference type="CDD" id="cd02966">
    <property type="entry name" value="TlpA_like_family"/>
    <property type="match status" value="1"/>
</dbReference>
<evidence type="ECO:0000256" key="3">
    <source>
        <dbReference type="ARBA" id="ARBA00023157"/>
    </source>
</evidence>
<feature type="domain" description="Thioredoxin" evidence="5">
    <location>
        <begin position="336"/>
        <end position="476"/>
    </location>
</feature>